<dbReference type="EMBL" id="CP046056">
    <property type="protein sequence ID" value="QQD23837.1"/>
    <property type="molecule type" value="Genomic_DNA"/>
</dbReference>
<proteinExistence type="predicted"/>
<dbReference type="PANTHER" id="PTHR30399">
    <property type="entry name" value="UNCHARACTERIZED PROTEIN YGJP"/>
    <property type="match status" value="1"/>
</dbReference>
<gene>
    <name evidence="2" type="ORF">GJQ55_04790</name>
</gene>
<evidence type="ECO:0000313" key="3">
    <source>
        <dbReference type="Proteomes" id="UP000596074"/>
    </source>
</evidence>
<feature type="domain" description="YgjP-like metallopeptidase" evidence="1">
    <location>
        <begin position="95"/>
        <end position="155"/>
    </location>
</feature>
<organism evidence="2 3">
    <name type="scientific">Venatoribacter cucullus</name>
    <dbReference type="NCBI Taxonomy" id="2661630"/>
    <lineage>
        <taxon>Bacteria</taxon>
        <taxon>Pseudomonadati</taxon>
        <taxon>Pseudomonadota</taxon>
        <taxon>Gammaproteobacteria</taxon>
        <taxon>Oceanospirillales</taxon>
        <taxon>Oceanospirillaceae</taxon>
        <taxon>Venatoribacter</taxon>
    </lineage>
</organism>
<keyword evidence="3" id="KW-1185">Reference proteome</keyword>
<reference evidence="2 3" key="1">
    <citation type="submission" date="2019-11" db="EMBL/GenBank/DDBJ databases">
        <title>Venatorbacter sp. nov. a predator of Campylobacter and other Gram-negative bacteria.</title>
        <authorList>
            <person name="Saeedi A."/>
            <person name="Cummings N.J."/>
            <person name="Connerton I.F."/>
            <person name="Connerton P.L."/>
        </authorList>
    </citation>
    <scope>NUCLEOTIDE SEQUENCE [LARGE SCALE GENOMIC DNA]</scope>
    <source>
        <strain evidence="2">XL5</strain>
    </source>
</reference>
<accession>A0A9X7UUC3</accession>
<evidence type="ECO:0000259" key="1">
    <source>
        <dbReference type="Pfam" id="PF01863"/>
    </source>
</evidence>
<dbReference type="Gene3D" id="3.30.2010.10">
    <property type="entry name" value="Metalloproteases ('zincins'), catalytic domain"/>
    <property type="match status" value="1"/>
</dbReference>
<protein>
    <submittedName>
        <fullName evidence="2">DUF45 domain-containing protein</fullName>
    </submittedName>
</protein>
<dbReference type="Pfam" id="PF01863">
    <property type="entry name" value="YgjP-like"/>
    <property type="match status" value="1"/>
</dbReference>
<dbReference type="InterPro" id="IPR002725">
    <property type="entry name" value="YgjP-like_metallopeptidase"/>
</dbReference>
<dbReference type="Proteomes" id="UP000596074">
    <property type="component" value="Chromosome"/>
</dbReference>
<dbReference type="KEGG" id="vcw:GJQ55_04790"/>
<name>A0A9X7UUC3_9GAMM</name>
<dbReference type="InterPro" id="IPR053136">
    <property type="entry name" value="UTP_pyrophosphatase-like"/>
</dbReference>
<sequence length="174" mass="20103">MNKAPMNYLSSYSPNLQQQAQALLDAGKTAGLLLKKYPQAHSLNSERALYDYAMALKNAHLRSSPPISKVIYDDKIHVINNALGLHTFVSRVQGGKLKAKQEIRISSLFRRVPEPLLKMIVVHELAHLREKDHNKAFYQLCCYMEPDYHQLEFDLRLYLSHRDRYGELWQTPPA</sequence>
<dbReference type="AlphaFoldDB" id="A0A9X7UUC3"/>
<dbReference type="PANTHER" id="PTHR30399:SF1">
    <property type="entry name" value="UTP PYROPHOSPHATASE"/>
    <property type="match status" value="1"/>
</dbReference>
<dbReference type="RefSeq" id="WP_228346378.1">
    <property type="nucleotide sequence ID" value="NZ_CP046056.1"/>
</dbReference>
<evidence type="ECO:0000313" key="2">
    <source>
        <dbReference type="EMBL" id="QQD23837.1"/>
    </source>
</evidence>
<dbReference type="CDD" id="cd07344">
    <property type="entry name" value="M48_yhfN_like"/>
    <property type="match status" value="1"/>
</dbReference>